<feature type="transmembrane region" description="Helical" evidence="1">
    <location>
        <begin position="372"/>
        <end position="391"/>
    </location>
</feature>
<feature type="transmembrane region" description="Helical" evidence="1">
    <location>
        <begin position="319"/>
        <end position="337"/>
    </location>
</feature>
<dbReference type="GeneID" id="61173218"/>
<accession>A0A0E3B565</accession>
<keyword evidence="1" id="KW-1133">Transmembrane helix</keyword>
<dbReference type="EMBL" id="CP012029">
    <property type="protein sequence ID" value="ALO27424.1"/>
    <property type="molecule type" value="Genomic_DNA"/>
</dbReference>
<evidence type="ECO:0000313" key="3">
    <source>
        <dbReference type="Proteomes" id="UP000058857"/>
    </source>
</evidence>
<dbReference type="AlphaFoldDB" id="A0A0E3B565"/>
<feature type="transmembrane region" description="Helical" evidence="1">
    <location>
        <begin position="194"/>
        <end position="215"/>
    </location>
</feature>
<gene>
    <name evidence="2" type="ORF">LBBP_03224</name>
</gene>
<proteinExistence type="predicted"/>
<keyword evidence="1" id="KW-0812">Transmembrane</keyword>
<name>A0A0E3B565_LEPBO</name>
<dbReference type="Proteomes" id="UP000058857">
    <property type="component" value="Chromosome 1"/>
</dbReference>
<dbReference type="PATRIC" id="fig|280505.15.peg.3144"/>
<sequence length="399" mass="45660">MQKIESLFRKVDSPLKGLIVLVSLYGFVTLALWSRYEWNPSAMVNFGEEFVKKNEAETPNGAIAFQGKEGDLGAGYDGQIFYYYSRSISNLSLKWPEGFDATYRAPRIGYPLLISLWGIFGKWGNIAGMYVLSISLLYLSYLALRVLLNDKSHWAILYLISPFTLASYSVLVSDTIMVSLIVLAIYFYEKENYALFYVLSGLSLVTKEPALFYLLSLGLAALSRKDVKKMLIVGSTLIVPLLWQTYLKYTLPGWTPTRLAVFMIPFEGIYKYLMELGTSFTGSGGIKQIVRSFSKFPLVLQFLTMFLIPFTGSWKKGTFYKIGFSLVILMIAIANHYHFWSEYINTIRLFTFSIPLYLFIKAEDEEMIDRPFLILFGLNLILILARLTILYKVQNYVVR</sequence>
<keyword evidence="1" id="KW-0472">Membrane</keyword>
<dbReference type="RefSeq" id="WP_002729485.1">
    <property type="nucleotide sequence ID" value="NZ_CP012029.1"/>
</dbReference>
<dbReference type="InterPro" id="IPR058226">
    <property type="entry name" value="AZOBR_p60025-like"/>
</dbReference>
<evidence type="ECO:0000313" key="2">
    <source>
        <dbReference type="EMBL" id="ALO27424.1"/>
    </source>
</evidence>
<organism evidence="2">
    <name type="scientific">Leptospira borgpetersenii serovar Ballum</name>
    <dbReference type="NCBI Taxonomy" id="280505"/>
    <lineage>
        <taxon>Bacteria</taxon>
        <taxon>Pseudomonadati</taxon>
        <taxon>Spirochaetota</taxon>
        <taxon>Spirochaetia</taxon>
        <taxon>Leptospirales</taxon>
        <taxon>Leptospiraceae</taxon>
        <taxon>Leptospira</taxon>
    </lineage>
</organism>
<protein>
    <submittedName>
        <fullName evidence="2">Putative membrane protein</fullName>
    </submittedName>
</protein>
<dbReference type="NCBIfam" id="NF046093">
    <property type="entry name" value="AZOBR_p60025_fam"/>
    <property type="match status" value="1"/>
</dbReference>
<feature type="transmembrane region" description="Helical" evidence="1">
    <location>
        <begin position="293"/>
        <end position="312"/>
    </location>
</feature>
<feature type="transmembrane region" description="Helical" evidence="1">
    <location>
        <begin position="123"/>
        <end position="144"/>
    </location>
</feature>
<evidence type="ECO:0000256" key="1">
    <source>
        <dbReference type="SAM" id="Phobius"/>
    </source>
</evidence>
<feature type="transmembrane region" description="Helical" evidence="1">
    <location>
        <begin position="18"/>
        <end position="36"/>
    </location>
</feature>
<feature type="transmembrane region" description="Helical" evidence="1">
    <location>
        <begin position="156"/>
        <end position="188"/>
    </location>
</feature>
<reference evidence="2 3" key="1">
    <citation type="journal article" date="2015" name="PLoS Negl. Trop. Dis.">
        <title>Distribution of Plasmids in Distinct Leptospira Pathogenic Species.</title>
        <authorList>
            <person name="Wang Y."/>
            <person name="Zhuang X."/>
            <person name="Zhong Y."/>
            <person name="Zhang C."/>
            <person name="Zhang Y."/>
            <person name="Zeng L."/>
            <person name="Zhu Y."/>
            <person name="He P."/>
            <person name="Dong K."/>
            <person name="Pal U."/>
            <person name="Guo X."/>
            <person name="Qin J."/>
        </authorList>
    </citation>
    <scope>NUCLEOTIDE SEQUENCE [LARGE SCALE GENOMIC DNA]</scope>
    <source>
        <strain evidence="2 3">56604</strain>
    </source>
</reference>
<feature type="transmembrane region" description="Helical" evidence="1">
    <location>
        <begin position="227"/>
        <end position="246"/>
    </location>
</feature>